<keyword evidence="9" id="KW-0594">Phospholipid biosynthesis</keyword>
<dbReference type="PIRSF" id="PIRSF000847">
    <property type="entry name" value="Phos_ph_gly_syn"/>
    <property type="match status" value="1"/>
</dbReference>
<dbReference type="GO" id="GO:0046474">
    <property type="term" value="P:glycerophospholipid biosynthetic process"/>
    <property type="evidence" value="ECO:0007669"/>
    <property type="project" value="TreeGrafter"/>
</dbReference>
<evidence type="ECO:0000256" key="11">
    <source>
        <dbReference type="RuleBase" id="RU003750"/>
    </source>
</evidence>
<evidence type="ECO:0000256" key="9">
    <source>
        <dbReference type="ARBA" id="ARBA00023209"/>
    </source>
</evidence>
<evidence type="ECO:0000256" key="8">
    <source>
        <dbReference type="ARBA" id="ARBA00023136"/>
    </source>
</evidence>
<dbReference type="InterPro" id="IPR004570">
    <property type="entry name" value="Phosphatidylglycerol_P_synth"/>
</dbReference>
<evidence type="ECO:0000256" key="1">
    <source>
        <dbReference type="ARBA" id="ARBA00004141"/>
    </source>
</evidence>
<evidence type="ECO:0000256" key="3">
    <source>
        <dbReference type="ARBA" id="ARBA00022516"/>
    </source>
</evidence>
<sequence>MEKMHRDPSKWYPHDYVMRYTIIPLIPRFISPNMVTVLRFLTIPFVLYFLYIGNYAVGAPLFLFSALTDAVDGSLARIRKQITDWGTLYDPVADKLLISTVVLLIVVKHINIVFGILIVMIESIIVFVGYFRKSNGTITSANVFGKIKMVLQVIGVALLLIAVWAGIDLFIPFSIGTFSLAIVFAIISLFTYSL</sequence>
<dbReference type="EMBL" id="LCMG01000012">
    <property type="protein sequence ID" value="KKU33002.1"/>
    <property type="molecule type" value="Genomic_DNA"/>
</dbReference>
<proteinExistence type="inferred from homology"/>
<gene>
    <name evidence="13" type="ORF">UX45_C0012G0043</name>
</gene>
<evidence type="ECO:0000256" key="12">
    <source>
        <dbReference type="SAM" id="Phobius"/>
    </source>
</evidence>
<dbReference type="InterPro" id="IPR000462">
    <property type="entry name" value="CDP-OH_P_trans"/>
</dbReference>
<keyword evidence="3" id="KW-0444">Lipid biosynthesis</keyword>
<protein>
    <submittedName>
        <fullName evidence="13">CDP-alcohol phosphatidyltransferase</fullName>
    </submittedName>
</protein>
<evidence type="ECO:0000313" key="13">
    <source>
        <dbReference type="EMBL" id="KKU33002.1"/>
    </source>
</evidence>
<dbReference type="GO" id="GO:0016020">
    <property type="term" value="C:membrane"/>
    <property type="evidence" value="ECO:0007669"/>
    <property type="project" value="UniProtKB-SubCell"/>
</dbReference>
<feature type="transmembrane region" description="Helical" evidence="12">
    <location>
        <begin position="149"/>
        <end position="167"/>
    </location>
</feature>
<comment type="caution">
    <text evidence="13">The sequence shown here is derived from an EMBL/GenBank/DDBJ whole genome shotgun (WGS) entry which is preliminary data.</text>
</comment>
<evidence type="ECO:0000256" key="7">
    <source>
        <dbReference type="ARBA" id="ARBA00023098"/>
    </source>
</evidence>
<dbReference type="InterPro" id="IPR050324">
    <property type="entry name" value="CDP-alcohol_PTase-I"/>
</dbReference>
<evidence type="ECO:0000256" key="4">
    <source>
        <dbReference type="ARBA" id="ARBA00022679"/>
    </source>
</evidence>
<feature type="transmembrane region" description="Helical" evidence="12">
    <location>
        <begin position="37"/>
        <end position="57"/>
    </location>
</feature>
<dbReference type="PANTHER" id="PTHR14269:SF62">
    <property type="entry name" value="CDP-DIACYLGLYCEROL--GLYCEROL-3-PHOSPHATE 3-PHOSPHATIDYLTRANSFERASE 1, CHLOROPLASTIC"/>
    <property type="match status" value="1"/>
</dbReference>
<feature type="transmembrane region" description="Helical" evidence="12">
    <location>
        <begin position="173"/>
        <end position="192"/>
    </location>
</feature>
<evidence type="ECO:0000256" key="5">
    <source>
        <dbReference type="ARBA" id="ARBA00022692"/>
    </source>
</evidence>
<dbReference type="GO" id="GO:0008444">
    <property type="term" value="F:CDP-diacylglycerol-glycerol-3-phosphate 3-phosphatidyltransferase activity"/>
    <property type="evidence" value="ECO:0007669"/>
    <property type="project" value="InterPro"/>
</dbReference>
<dbReference type="Pfam" id="PF01066">
    <property type="entry name" value="CDP-OH_P_transf"/>
    <property type="match status" value="1"/>
</dbReference>
<feature type="transmembrane region" description="Helical" evidence="12">
    <location>
        <begin position="96"/>
        <end position="128"/>
    </location>
</feature>
<evidence type="ECO:0000313" key="14">
    <source>
        <dbReference type="Proteomes" id="UP000034705"/>
    </source>
</evidence>
<evidence type="ECO:0000256" key="10">
    <source>
        <dbReference type="ARBA" id="ARBA00023264"/>
    </source>
</evidence>
<dbReference type="AlphaFoldDB" id="A0A0G1PJW6"/>
<keyword evidence="5 12" id="KW-0812">Transmembrane</keyword>
<dbReference type="Gene3D" id="1.20.120.1760">
    <property type="match status" value="1"/>
</dbReference>
<comment type="subcellular location">
    <subcellularLocation>
        <location evidence="1">Membrane</location>
        <topology evidence="1">Multi-pass membrane protein</topology>
    </subcellularLocation>
</comment>
<dbReference type="PANTHER" id="PTHR14269">
    <property type="entry name" value="CDP-DIACYLGLYCEROL--GLYCEROL-3-PHOSPHATE 3-PHOSPHATIDYLTRANSFERASE-RELATED"/>
    <property type="match status" value="1"/>
</dbReference>
<dbReference type="PROSITE" id="PS00379">
    <property type="entry name" value="CDP_ALCOHOL_P_TRANSF"/>
    <property type="match status" value="1"/>
</dbReference>
<evidence type="ECO:0000256" key="6">
    <source>
        <dbReference type="ARBA" id="ARBA00022989"/>
    </source>
</evidence>
<dbReference type="InterPro" id="IPR048254">
    <property type="entry name" value="CDP_ALCOHOL_P_TRANSF_CS"/>
</dbReference>
<keyword evidence="4 11" id="KW-0808">Transferase</keyword>
<keyword evidence="6 12" id="KW-1133">Transmembrane helix</keyword>
<keyword evidence="8 12" id="KW-0472">Membrane</keyword>
<organism evidence="13 14">
    <name type="scientific">Candidatus Uhrbacteria bacterium GW2011_GWF2_46_218</name>
    <dbReference type="NCBI Taxonomy" id="1619001"/>
    <lineage>
        <taxon>Bacteria</taxon>
        <taxon>Candidatus Uhriibacteriota</taxon>
    </lineage>
</organism>
<name>A0A0G1PJW6_9BACT</name>
<evidence type="ECO:0000256" key="2">
    <source>
        <dbReference type="ARBA" id="ARBA00010441"/>
    </source>
</evidence>
<reference evidence="13 14" key="1">
    <citation type="journal article" date="2015" name="Nature">
        <title>rRNA introns, odd ribosomes, and small enigmatic genomes across a large radiation of phyla.</title>
        <authorList>
            <person name="Brown C.T."/>
            <person name="Hug L.A."/>
            <person name="Thomas B.C."/>
            <person name="Sharon I."/>
            <person name="Castelle C.J."/>
            <person name="Singh A."/>
            <person name="Wilkins M.J."/>
            <person name="Williams K.H."/>
            <person name="Banfield J.F."/>
        </authorList>
    </citation>
    <scope>NUCLEOTIDE SEQUENCE [LARGE SCALE GENOMIC DNA]</scope>
</reference>
<keyword evidence="7" id="KW-0443">Lipid metabolism</keyword>
<dbReference type="Proteomes" id="UP000034705">
    <property type="component" value="Unassembled WGS sequence"/>
</dbReference>
<dbReference type="PATRIC" id="fig|1619001.3.peg.603"/>
<accession>A0A0G1PJW6</accession>
<comment type="similarity">
    <text evidence="2 11">Belongs to the CDP-alcohol phosphatidyltransferase class-I family.</text>
</comment>
<keyword evidence="10" id="KW-1208">Phospholipid metabolism</keyword>
<dbReference type="InterPro" id="IPR043130">
    <property type="entry name" value="CDP-OH_PTrfase_TM_dom"/>
</dbReference>